<dbReference type="FunFam" id="3.40.50.1110:FF:000002">
    <property type="entry name" value="isoamyl acetate-hydrolyzing esterase 1 homolog"/>
    <property type="match status" value="1"/>
</dbReference>
<evidence type="ECO:0000256" key="1">
    <source>
        <dbReference type="ARBA" id="ARBA00008668"/>
    </source>
</evidence>
<gene>
    <name evidence="5" type="ORF">OIU79_012670</name>
</gene>
<dbReference type="GO" id="GO:0016787">
    <property type="term" value="F:hydrolase activity"/>
    <property type="evidence" value="ECO:0007669"/>
    <property type="project" value="UniProtKB-KW"/>
</dbReference>
<evidence type="ECO:0000259" key="4">
    <source>
        <dbReference type="Pfam" id="PF13472"/>
    </source>
</evidence>
<sequence length="243" mass="27236">MVGPERPQFVLFGSSIVQFSFSNEGWGAVLAHIYARKADIILRGYSGWNSRRAVQILDQVFPKSTLAATILSYPHATGLGPHVPLSEYIENIRKIAIHLESLSEKTRVIFLTAPPVCEKQLRASLSGAVDMVRTNDSCRIYSEACLEVCRGMNLKAIDLWTAMQQVENWETVCLTDGVHFTAEGSKIVVKEILRVIKEANWEPSLHWKAMLTEFSEESPYDPVSEGKTVNVSEHDLIGDSQWE</sequence>
<evidence type="ECO:0000256" key="3">
    <source>
        <dbReference type="ARBA" id="ARBA00022963"/>
    </source>
</evidence>
<dbReference type="InterPro" id="IPR036514">
    <property type="entry name" value="SGNH_hydro_sf"/>
</dbReference>
<dbReference type="Pfam" id="PF13472">
    <property type="entry name" value="Lipase_GDSL_2"/>
    <property type="match status" value="1"/>
</dbReference>
<dbReference type="OrthoDB" id="671439at2759"/>
<reference evidence="5" key="1">
    <citation type="submission" date="2022-11" db="EMBL/GenBank/DDBJ databases">
        <authorList>
            <person name="Hyden B.L."/>
            <person name="Feng K."/>
            <person name="Yates T."/>
            <person name="Jawdy S."/>
            <person name="Smart L.B."/>
            <person name="Muchero W."/>
        </authorList>
    </citation>
    <scope>NUCLEOTIDE SEQUENCE</scope>
    <source>
        <tissue evidence="5">Shoot tip</tissue>
    </source>
</reference>
<evidence type="ECO:0000313" key="6">
    <source>
        <dbReference type="Proteomes" id="UP001151532"/>
    </source>
</evidence>
<keyword evidence="6" id="KW-1185">Reference proteome</keyword>
<dbReference type="PANTHER" id="PTHR14209:SF10">
    <property type="entry name" value="SGNH HYDROLASE-TYPE ESTERASE DOMAIN-CONTAINING PROTEIN"/>
    <property type="match status" value="1"/>
</dbReference>
<dbReference type="InterPro" id="IPR013830">
    <property type="entry name" value="SGNH_hydro"/>
</dbReference>
<dbReference type="Proteomes" id="UP001151532">
    <property type="component" value="Chromosome 6"/>
</dbReference>
<dbReference type="Gene3D" id="3.40.50.1110">
    <property type="entry name" value="SGNH hydrolase"/>
    <property type="match status" value="1"/>
</dbReference>
<dbReference type="GO" id="GO:0016042">
    <property type="term" value="P:lipid catabolic process"/>
    <property type="evidence" value="ECO:0007669"/>
    <property type="project" value="UniProtKB-KW"/>
</dbReference>
<comment type="similarity">
    <text evidence="1">Belongs to the 'GDSL' lipolytic enzyme family.</text>
</comment>
<evidence type="ECO:0000256" key="2">
    <source>
        <dbReference type="ARBA" id="ARBA00022801"/>
    </source>
</evidence>
<keyword evidence="3" id="KW-0442">Lipid degradation</keyword>
<evidence type="ECO:0000313" key="5">
    <source>
        <dbReference type="EMBL" id="KAJ6699458.1"/>
    </source>
</evidence>
<reference evidence="5" key="2">
    <citation type="journal article" date="2023" name="Int. J. Mol. Sci.">
        <title>De Novo Assembly and Annotation of 11 Diverse Shrub Willow (Salix) Genomes Reveals Novel Gene Organization in Sex-Linked Regions.</title>
        <authorList>
            <person name="Hyden B."/>
            <person name="Feng K."/>
            <person name="Yates T.B."/>
            <person name="Jawdy S."/>
            <person name="Cereghino C."/>
            <person name="Smart L.B."/>
            <person name="Muchero W."/>
        </authorList>
    </citation>
    <scope>NUCLEOTIDE SEQUENCE</scope>
    <source>
        <tissue evidence="5">Shoot tip</tissue>
    </source>
</reference>
<keyword evidence="3" id="KW-0443">Lipid metabolism</keyword>
<name>A0A9Q0Q3N4_SALPP</name>
<dbReference type="AlphaFoldDB" id="A0A9Q0Q3N4"/>
<dbReference type="PANTHER" id="PTHR14209">
    <property type="entry name" value="ISOAMYL ACETATE-HYDROLYZING ESTERASE 1"/>
    <property type="match status" value="1"/>
</dbReference>
<dbReference type="EMBL" id="JAPFFK010000017">
    <property type="protein sequence ID" value="KAJ6699458.1"/>
    <property type="molecule type" value="Genomic_DNA"/>
</dbReference>
<protein>
    <submittedName>
        <fullName evidence="5">ISOAMYL ACETATE-HYDROLYZING ESTERASE 1</fullName>
    </submittedName>
</protein>
<organism evidence="5 6">
    <name type="scientific">Salix purpurea</name>
    <name type="common">Purple osier willow</name>
    <dbReference type="NCBI Taxonomy" id="77065"/>
    <lineage>
        <taxon>Eukaryota</taxon>
        <taxon>Viridiplantae</taxon>
        <taxon>Streptophyta</taxon>
        <taxon>Embryophyta</taxon>
        <taxon>Tracheophyta</taxon>
        <taxon>Spermatophyta</taxon>
        <taxon>Magnoliopsida</taxon>
        <taxon>eudicotyledons</taxon>
        <taxon>Gunneridae</taxon>
        <taxon>Pentapetalae</taxon>
        <taxon>rosids</taxon>
        <taxon>fabids</taxon>
        <taxon>Malpighiales</taxon>
        <taxon>Salicaceae</taxon>
        <taxon>Saliceae</taxon>
        <taxon>Salix</taxon>
    </lineage>
</organism>
<keyword evidence="2" id="KW-0378">Hydrolase</keyword>
<feature type="domain" description="SGNH hydrolase-type esterase" evidence="4">
    <location>
        <begin position="11"/>
        <end position="186"/>
    </location>
</feature>
<accession>A0A9Q0Q3N4</accession>
<dbReference type="SUPFAM" id="SSF52266">
    <property type="entry name" value="SGNH hydrolase"/>
    <property type="match status" value="1"/>
</dbReference>
<dbReference type="CDD" id="cd01838">
    <property type="entry name" value="Isoamyl_acetate_hydrolase_like"/>
    <property type="match status" value="1"/>
</dbReference>
<proteinExistence type="inferred from homology"/>
<comment type="caution">
    <text evidence="5">The sequence shown here is derived from an EMBL/GenBank/DDBJ whole genome shotgun (WGS) entry which is preliminary data.</text>
</comment>
<dbReference type="InterPro" id="IPR045136">
    <property type="entry name" value="Iah1-like"/>
</dbReference>